<evidence type="ECO:0000256" key="3">
    <source>
        <dbReference type="ARBA" id="ARBA00022737"/>
    </source>
</evidence>
<protein>
    <submittedName>
        <fullName evidence="15">Zinc finger protein</fullName>
    </submittedName>
</protein>
<dbReference type="Gene3D" id="3.30.160.60">
    <property type="entry name" value="Classic Zinc Finger"/>
    <property type="match status" value="2"/>
</dbReference>
<evidence type="ECO:0000256" key="1">
    <source>
        <dbReference type="ARBA" id="ARBA00004123"/>
    </source>
</evidence>
<dbReference type="Proteomes" id="UP000278807">
    <property type="component" value="Unassembled WGS sequence"/>
</dbReference>
<reference evidence="15" key="1">
    <citation type="submission" date="2017-02" db="UniProtKB">
        <authorList>
            <consortium name="WormBaseParasite"/>
        </authorList>
    </citation>
    <scope>IDENTIFICATION</scope>
</reference>
<dbReference type="PANTHER" id="PTHR24384:SF189">
    <property type="entry name" value="C2H2-TYPE DOMAIN-CONTAINING PROTEIN-RELATED"/>
    <property type="match status" value="1"/>
</dbReference>
<accession>A0A0R3TSP9</accession>
<feature type="domain" description="C2H2-type" evidence="12">
    <location>
        <begin position="196"/>
        <end position="224"/>
    </location>
</feature>
<keyword evidence="3" id="KW-0677">Repeat</keyword>
<feature type="compositionally biased region" description="Low complexity" evidence="11">
    <location>
        <begin position="341"/>
        <end position="351"/>
    </location>
</feature>
<dbReference type="GO" id="GO:0000978">
    <property type="term" value="F:RNA polymerase II cis-regulatory region sequence-specific DNA binding"/>
    <property type="evidence" value="ECO:0007669"/>
    <property type="project" value="TreeGrafter"/>
</dbReference>
<dbReference type="GO" id="GO:0005634">
    <property type="term" value="C:nucleus"/>
    <property type="evidence" value="ECO:0007669"/>
    <property type="project" value="UniProtKB-SubCell"/>
</dbReference>
<dbReference type="STRING" id="102285.A0A0R3TSP9"/>
<keyword evidence="9" id="KW-0539">Nucleus</keyword>
<keyword evidence="2" id="KW-0479">Metal-binding</keyword>
<dbReference type="FunFam" id="3.30.160.60:FF:000100">
    <property type="entry name" value="Zinc finger 45-like"/>
    <property type="match status" value="1"/>
</dbReference>
<feature type="domain" description="C2H2-type" evidence="12">
    <location>
        <begin position="222"/>
        <end position="249"/>
    </location>
</feature>
<evidence type="ECO:0000256" key="7">
    <source>
        <dbReference type="ARBA" id="ARBA00023125"/>
    </source>
</evidence>
<keyword evidence="14" id="KW-1185">Reference proteome</keyword>
<dbReference type="PROSITE" id="PS00028">
    <property type="entry name" value="ZINC_FINGER_C2H2_1"/>
    <property type="match status" value="3"/>
</dbReference>
<keyword evidence="4 10" id="KW-0863">Zinc-finger</keyword>
<dbReference type="PANTHER" id="PTHR24384">
    <property type="entry name" value="FINGER PUTATIVE TRANSCRIPTION FACTOR FAMILY-RELATED"/>
    <property type="match status" value="1"/>
</dbReference>
<comment type="subcellular location">
    <subcellularLocation>
        <location evidence="1">Nucleus</location>
    </subcellularLocation>
</comment>
<evidence type="ECO:0000313" key="14">
    <source>
        <dbReference type="Proteomes" id="UP000278807"/>
    </source>
</evidence>
<dbReference type="GO" id="GO:0000981">
    <property type="term" value="F:DNA-binding transcription factor activity, RNA polymerase II-specific"/>
    <property type="evidence" value="ECO:0007669"/>
    <property type="project" value="TreeGrafter"/>
</dbReference>
<evidence type="ECO:0000256" key="8">
    <source>
        <dbReference type="ARBA" id="ARBA00023163"/>
    </source>
</evidence>
<evidence type="ECO:0000256" key="9">
    <source>
        <dbReference type="ARBA" id="ARBA00023242"/>
    </source>
</evidence>
<evidence type="ECO:0000313" key="13">
    <source>
        <dbReference type="EMBL" id="VDO08503.1"/>
    </source>
</evidence>
<dbReference type="EMBL" id="UZAE01013157">
    <property type="protein sequence ID" value="VDO08503.1"/>
    <property type="molecule type" value="Genomic_DNA"/>
</dbReference>
<feature type="compositionally biased region" description="Basic and acidic residues" evidence="11">
    <location>
        <begin position="322"/>
        <end position="340"/>
    </location>
</feature>
<dbReference type="InterPro" id="IPR013087">
    <property type="entry name" value="Znf_C2H2_type"/>
</dbReference>
<dbReference type="Pfam" id="PF00096">
    <property type="entry name" value="zf-C2H2"/>
    <property type="match status" value="2"/>
</dbReference>
<dbReference type="OrthoDB" id="10066279at2759"/>
<organism evidence="15">
    <name type="scientific">Rodentolepis nana</name>
    <name type="common">Dwarf tapeworm</name>
    <name type="synonym">Hymenolepis nana</name>
    <dbReference type="NCBI Taxonomy" id="102285"/>
    <lineage>
        <taxon>Eukaryota</taxon>
        <taxon>Metazoa</taxon>
        <taxon>Spiralia</taxon>
        <taxon>Lophotrochozoa</taxon>
        <taxon>Platyhelminthes</taxon>
        <taxon>Cestoda</taxon>
        <taxon>Eucestoda</taxon>
        <taxon>Cyclophyllidea</taxon>
        <taxon>Hymenolepididae</taxon>
        <taxon>Rodentolepis</taxon>
    </lineage>
</organism>
<evidence type="ECO:0000256" key="5">
    <source>
        <dbReference type="ARBA" id="ARBA00022833"/>
    </source>
</evidence>
<evidence type="ECO:0000256" key="2">
    <source>
        <dbReference type="ARBA" id="ARBA00022723"/>
    </source>
</evidence>
<dbReference type="AlphaFoldDB" id="A0A0R3TSP9"/>
<feature type="domain" description="C2H2-type" evidence="12">
    <location>
        <begin position="250"/>
        <end position="281"/>
    </location>
</feature>
<keyword evidence="6" id="KW-0805">Transcription regulation</keyword>
<dbReference type="InterPro" id="IPR036236">
    <property type="entry name" value="Znf_C2H2_sf"/>
</dbReference>
<reference evidence="13 14" key="2">
    <citation type="submission" date="2018-11" db="EMBL/GenBank/DDBJ databases">
        <authorList>
            <consortium name="Pathogen Informatics"/>
        </authorList>
    </citation>
    <scope>NUCLEOTIDE SEQUENCE [LARGE SCALE GENOMIC DNA]</scope>
</reference>
<evidence type="ECO:0000259" key="12">
    <source>
        <dbReference type="PROSITE" id="PS50157"/>
    </source>
</evidence>
<keyword evidence="5" id="KW-0862">Zinc</keyword>
<dbReference type="WBParaSite" id="HNAJ_0001068501-mRNA-1">
    <property type="protein sequence ID" value="HNAJ_0001068501-mRNA-1"/>
    <property type="gene ID" value="HNAJ_0001068501"/>
</dbReference>
<proteinExistence type="predicted"/>
<evidence type="ECO:0000256" key="4">
    <source>
        <dbReference type="ARBA" id="ARBA00022771"/>
    </source>
</evidence>
<dbReference type="SUPFAM" id="SSF57667">
    <property type="entry name" value="beta-beta-alpha zinc fingers"/>
    <property type="match status" value="1"/>
</dbReference>
<gene>
    <name evidence="13" type="ORF">HNAJ_LOCUS10680</name>
</gene>
<evidence type="ECO:0000256" key="10">
    <source>
        <dbReference type="PROSITE-ProRule" id="PRU00042"/>
    </source>
</evidence>
<dbReference type="PROSITE" id="PS50157">
    <property type="entry name" value="ZINC_FINGER_C2H2_2"/>
    <property type="match status" value="3"/>
</dbReference>
<evidence type="ECO:0000313" key="15">
    <source>
        <dbReference type="WBParaSite" id="HNAJ_0001068501-mRNA-1"/>
    </source>
</evidence>
<keyword evidence="8" id="KW-0804">Transcription</keyword>
<dbReference type="SMART" id="SM00355">
    <property type="entry name" value="ZnF_C2H2"/>
    <property type="match status" value="3"/>
</dbReference>
<evidence type="ECO:0000256" key="6">
    <source>
        <dbReference type="ARBA" id="ARBA00023015"/>
    </source>
</evidence>
<keyword evidence="7" id="KW-0238">DNA-binding</keyword>
<feature type="region of interest" description="Disordered" evidence="11">
    <location>
        <begin position="49"/>
        <end position="68"/>
    </location>
</feature>
<dbReference type="InterPro" id="IPR050752">
    <property type="entry name" value="C2H2-ZF_domain"/>
</dbReference>
<feature type="region of interest" description="Disordered" evidence="11">
    <location>
        <begin position="303"/>
        <end position="372"/>
    </location>
</feature>
<sequence>MLPIVLPNAVFNHFLLELQCLQLKAAVREGTLIIEAPGDHTTFALSFRDDENSEQKSQTNRTPLQGKANHPFKCIEQPSISCLNDLHNVNQTFSSESIYSTSMSDCALDLTKSTSVSSSTQKAPEKGGTEEVNGMMKIFQLNLFPSTSLPLFQPIATNSTMSSGIRFGPYSVASSPVKQRRVGETLVPKPYGYRQYRCNQCDYIFDSIRNLELHTLETHGGYKCHLCKKPFTQRSNLQRHALKHVDFKPFECILCGKAYYRKDHLMRHMQKMHPLHPAEENIQVKLRTSESLDYLRQTRGEDFLTTPDLRNEGSRSENCLTSEDKGVEVGETDIRVDDTNSTKSSVKSSTDFLSKEGVPPTENEFPLLSSPH</sequence>
<evidence type="ECO:0000256" key="11">
    <source>
        <dbReference type="SAM" id="MobiDB-lite"/>
    </source>
</evidence>
<dbReference type="GO" id="GO:0008270">
    <property type="term" value="F:zinc ion binding"/>
    <property type="evidence" value="ECO:0007669"/>
    <property type="project" value="UniProtKB-KW"/>
</dbReference>
<name>A0A0R3TSP9_RODNA</name>